<protein>
    <submittedName>
        <fullName evidence="2">Uncharacterized protein</fullName>
    </submittedName>
</protein>
<dbReference type="Proteomes" id="UP000003490">
    <property type="component" value="Unassembled WGS sequence"/>
</dbReference>
<dbReference type="HOGENOM" id="CLU_3249561_0_0_9"/>
<keyword evidence="1" id="KW-1133">Transmembrane helix</keyword>
<accession>A7VXQ4</accession>
<evidence type="ECO:0000313" key="3">
    <source>
        <dbReference type="Proteomes" id="UP000003490"/>
    </source>
</evidence>
<reference evidence="2 3" key="2">
    <citation type="submission" date="2007-08" db="EMBL/GenBank/DDBJ databases">
        <authorList>
            <person name="Fulton L."/>
            <person name="Clifton S."/>
            <person name="Fulton B."/>
            <person name="Xu J."/>
            <person name="Minx P."/>
            <person name="Pepin K.H."/>
            <person name="Johnson M."/>
            <person name="Thiruvilangam P."/>
            <person name="Bhonagiri V."/>
            <person name="Nash W.E."/>
            <person name="Wang C."/>
            <person name="Mardis E.R."/>
            <person name="Wilson R.K."/>
        </authorList>
    </citation>
    <scope>NUCLEOTIDE SEQUENCE [LARGE SCALE GENOMIC DNA]</scope>
    <source>
        <strain evidence="2 3">DSM 753</strain>
    </source>
</reference>
<proteinExistence type="predicted"/>
<dbReference type="AlphaFoldDB" id="A7VXQ4"/>
<sequence>MALNPAFFLMTNPPQYFIHKLIFLIILYINFIQNLFYVYHYF</sequence>
<evidence type="ECO:0000256" key="1">
    <source>
        <dbReference type="SAM" id="Phobius"/>
    </source>
</evidence>
<gene>
    <name evidence="2" type="ORF">CLOLEP_03380</name>
</gene>
<evidence type="ECO:0000313" key="2">
    <source>
        <dbReference type="EMBL" id="EDO59333.1"/>
    </source>
</evidence>
<organism evidence="2 3">
    <name type="scientific">[Clostridium] leptum DSM 753</name>
    <dbReference type="NCBI Taxonomy" id="428125"/>
    <lineage>
        <taxon>Bacteria</taxon>
        <taxon>Bacillati</taxon>
        <taxon>Bacillota</taxon>
        <taxon>Clostridia</taxon>
        <taxon>Eubacteriales</taxon>
        <taxon>Oscillospiraceae</taxon>
        <taxon>Oscillospiraceae incertae sedis</taxon>
    </lineage>
</organism>
<name>A7VXQ4_9FIRM</name>
<keyword evidence="1" id="KW-0812">Transmembrane</keyword>
<dbReference type="EMBL" id="ABCB02000021">
    <property type="protein sequence ID" value="EDO59333.1"/>
    <property type="molecule type" value="Genomic_DNA"/>
</dbReference>
<comment type="caution">
    <text evidence="2">The sequence shown here is derived from an EMBL/GenBank/DDBJ whole genome shotgun (WGS) entry which is preliminary data.</text>
</comment>
<keyword evidence="1" id="KW-0472">Membrane</keyword>
<reference evidence="2 3" key="1">
    <citation type="submission" date="2007-08" db="EMBL/GenBank/DDBJ databases">
        <title>Draft genome sequence of Clostridium leptum (DSM 753).</title>
        <authorList>
            <person name="Sudarsanam P."/>
            <person name="Ley R."/>
            <person name="Guruge J."/>
            <person name="Turnbaugh P.J."/>
            <person name="Mahowald M."/>
            <person name="Liep D."/>
            <person name="Gordon J."/>
        </authorList>
    </citation>
    <scope>NUCLEOTIDE SEQUENCE [LARGE SCALE GENOMIC DNA]</scope>
    <source>
        <strain evidence="2 3">DSM 753</strain>
    </source>
</reference>
<feature type="transmembrane region" description="Helical" evidence="1">
    <location>
        <begin position="21"/>
        <end position="39"/>
    </location>
</feature>